<name>A0ABV5NXP9_9ACTN</name>
<protein>
    <recommendedName>
        <fullName evidence="3">Transcriptional regulator</fullName>
    </recommendedName>
</protein>
<reference evidence="1 2" key="1">
    <citation type="submission" date="2024-09" db="EMBL/GenBank/DDBJ databases">
        <authorList>
            <person name="Sun Q."/>
            <person name="Mori K."/>
        </authorList>
    </citation>
    <scope>NUCLEOTIDE SEQUENCE [LARGE SCALE GENOMIC DNA]</scope>
    <source>
        <strain evidence="1 2">JCM 3324</strain>
    </source>
</reference>
<organism evidence="1 2">
    <name type="scientific">Nonomuraea salmonea</name>
    <dbReference type="NCBI Taxonomy" id="46181"/>
    <lineage>
        <taxon>Bacteria</taxon>
        <taxon>Bacillati</taxon>
        <taxon>Actinomycetota</taxon>
        <taxon>Actinomycetes</taxon>
        <taxon>Streptosporangiales</taxon>
        <taxon>Streptosporangiaceae</taxon>
        <taxon>Nonomuraea</taxon>
    </lineage>
</organism>
<evidence type="ECO:0008006" key="3">
    <source>
        <dbReference type="Google" id="ProtNLM"/>
    </source>
</evidence>
<keyword evidence="2" id="KW-1185">Reference proteome</keyword>
<sequence length="236" mass="25251">MPKFQELSAFAEAIAPVINAANVNVHASAVRAVADLSTASGLTPGLLSDLRFSLPLRPLTRRGLEVLFRYGEVAGDLLEHLRQGALVEEPDGVLRLTDGGRDFIHSLYEVHAAAVERVWAGSDLGEAAELVGRAVDAAERLPGGAFELVSPPYEPEGASPGLLLFNRLAVLRYHRADAHAAAWQAAGLSAAEIVGLADGPLRAGIEADTNRRAGQAYRTLSERERDTLYETLLKLI</sequence>
<comment type="caution">
    <text evidence="1">The sequence shown here is derived from an EMBL/GenBank/DDBJ whole genome shotgun (WGS) entry which is preliminary data.</text>
</comment>
<dbReference type="Proteomes" id="UP001589568">
    <property type="component" value="Unassembled WGS sequence"/>
</dbReference>
<evidence type="ECO:0000313" key="1">
    <source>
        <dbReference type="EMBL" id="MFB9475058.1"/>
    </source>
</evidence>
<evidence type="ECO:0000313" key="2">
    <source>
        <dbReference type="Proteomes" id="UP001589568"/>
    </source>
</evidence>
<accession>A0ABV5NXP9</accession>
<dbReference type="RefSeq" id="WP_345393205.1">
    <property type="nucleotide sequence ID" value="NZ_BAAAXS010000001.1"/>
</dbReference>
<dbReference type="EMBL" id="JBHMCF010000040">
    <property type="protein sequence ID" value="MFB9475058.1"/>
    <property type="molecule type" value="Genomic_DNA"/>
</dbReference>
<proteinExistence type="predicted"/>
<gene>
    <name evidence="1" type="ORF">ACFFR3_36685</name>
</gene>